<dbReference type="Pfam" id="PF18404">
    <property type="entry name" value="Glyco_transf_24"/>
    <property type="match status" value="1"/>
</dbReference>
<dbReference type="GO" id="GO:0003980">
    <property type="term" value="F:UDP-glucose:glycoprotein glucosyltransferase activity"/>
    <property type="evidence" value="ECO:0007669"/>
    <property type="project" value="InterPro"/>
</dbReference>
<dbReference type="AlphaFoldDB" id="Q6CLK0"/>
<dbReference type="Proteomes" id="UP000000598">
    <property type="component" value="Chromosome F"/>
</dbReference>
<feature type="region of interest" description="Disordered" evidence="5">
    <location>
        <begin position="57"/>
        <end position="83"/>
    </location>
</feature>
<dbReference type="Pfam" id="PF18402">
    <property type="entry name" value="Thioredoxin_14"/>
    <property type="match status" value="1"/>
</dbReference>
<evidence type="ECO:0000259" key="9">
    <source>
        <dbReference type="Pfam" id="PF18404"/>
    </source>
</evidence>
<evidence type="ECO:0000256" key="6">
    <source>
        <dbReference type="SAM" id="SignalP"/>
    </source>
</evidence>
<evidence type="ECO:0000256" key="2">
    <source>
        <dbReference type="ARBA" id="ARBA00022729"/>
    </source>
</evidence>
<feature type="compositionally biased region" description="Acidic residues" evidence="5">
    <location>
        <begin position="57"/>
        <end position="72"/>
    </location>
</feature>
<feature type="signal peptide" evidence="6">
    <location>
        <begin position="1"/>
        <end position="21"/>
    </location>
</feature>
<keyword evidence="2 6" id="KW-0732">Signal</keyword>
<dbReference type="HOGENOM" id="CLU_002668_1_0_1"/>
<dbReference type="InterPro" id="IPR040692">
    <property type="entry name" value="UGGT_TRXL_3"/>
</dbReference>
<evidence type="ECO:0000259" key="8">
    <source>
        <dbReference type="Pfam" id="PF18402"/>
    </source>
</evidence>
<evidence type="ECO:0000313" key="11">
    <source>
        <dbReference type="Proteomes" id="UP000000598"/>
    </source>
</evidence>
<organism evidence="10 11">
    <name type="scientific">Kluyveromyces lactis (strain ATCC 8585 / CBS 2359 / DSM 70799 / NBRC 1267 / NRRL Y-1140 / WM37)</name>
    <name type="common">Yeast</name>
    <name type="synonym">Candida sphaerica</name>
    <dbReference type="NCBI Taxonomy" id="284590"/>
    <lineage>
        <taxon>Eukaryota</taxon>
        <taxon>Fungi</taxon>
        <taxon>Dikarya</taxon>
        <taxon>Ascomycota</taxon>
        <taxon>Saccharomycotina</taxon>
        <taxon>Saccharomycetes</taxon>
        <taxon>Saccharomycetales</taxon>
        <taxon>Saccharomycetaceae</taxon>
        <taxon>Kluyveromyces</taxon>
    </lineage>
</organism>
<keyword evidence="4" id="KW-0325">Glycoprotein</keyword>
<dbReference type="OMA" id="FIWRSTC"/>
<accession>Q6CLK0</accession>
<dbReference type="Pfam" id="PF18401">
    <property type="entry name" value="Thioredoxin_13"/>
    <property type="match status" value="1"/>
</dbReference>
<dbReference type="GO" id="GO:0051082">
    <property type="term" value="F:unfolded protein binding"/>
    <property type="evidence" value="ECO:0007669"/>
    <property type="project" value="TreeGrafter"/>
</dbReference>
<dbReference type="GO" id="GO:0018279">
    <property type="term" value="P:protein N-linked glycosylation via asparagine"/>
    <property type="evidence" value="ECO:0007669"/>
    <property type="project" value="TreeGrafter"/>
</dbReference>
<dbReference type="PaxDb" id="284590-Q6CLK0"/>
<dbReference type="FunCoup" id="Q6CLK0">
    <property type="interactions" value="526"/>
</dbReference>
<evidence type="ECO:0000256" key="4">
    <source>
        <dbReference type="ARBA" id="ARBA00023180"/>
    </source>
</evidence>
<evidence type="ECO:0000256" key="1">
    <source>
        <dbReference type="ARBA" id="ARBA00004319"/>
    </source>
</evidence>
<dbReference type="KEGG" id="kla:KLLA0_F02409g"/>
<dbReference type="PANTHER" id="PTHR11226">
    <property type="entry name" value="UDP-GLUCOSE GLYCOPROTEIN:GLUCOSYLTRANSFERASE"/>
    <property type="match status" value="1"/>
</dbReference>
<dbReference type="GO" id="GO:0036503">
    <property type="term" value="P:ERAD pathway"/>
    <property type="evidence" value="ECO:0007669"/>
    <property type="project" value="TreeGrafter"/>
</dbReference>
<feature type="domain" description="UGGT thioredoxin-like" evidence="7">
    <location>
        <begin position="236"/>
        <end position="350"/>
    </location>
</feature>
<dbReference type="STRING" id="284590.Q6CLK0"/>
<proteinExistence type="predicted"/>
<dbReference type="InterPro" id="IPR009448">
    <property type="entry name" value="UDP-g_GGtrans"/>
</dbReference>
<dbReference type="InParanoid" id="Q6CLK0"/>
<feature type="chain" id="PRO_5004271565" evidence="6">
    <location>
        <begin position="22"/>
        <end position="1247"/>
    </location>
</feature>
<evidence type="ECO:0000259" key="7">
    <source>
        <dbReference type="Pfam" id="PF18401"/>
    </source>
</evidence>
<dbReference type="InterPro" id="IPR040497">
    <property type="entry name" value="Glyco_transf_24"/>
</dbReference>
<gene>
    <name evidence="10" type="ORF">KLLA0_F02409g</name>
</gene>
<feature type="domain" description="UGGT thioredoxin-like" evidence="8">
    <location>
        <begin position="383"/>
        <end position="575"/>
    </location>
</feature>
<dbReference type="EMBL" id="CR382126">
    <property type="protein sequence ID" value="CAG97896.1"/>
    <property type="molecule type" value="Genomic_DNA"/>
</dbReference>
<protein>
    <submittedName>
        <fullName evidence="10">KLLA0F02409p</fullName>
    </submittedName>
</protein>
<dbReference type="eggNOG" id="KOG1879">
    <property type="taxonomic scope" value="Eukaryota"/>
</dbReference>
<dbReference type="CAZy" id="GT24">
    <property type="family name" value="Glycosyltransferase Family 24"/>
</dbReference>
<evidence type="ECO:0000256" key="3">
    <source>
        <dbReference type="ARBA" id="ARBA00022824"/>
    </source>
</evidence>
<dbReference type="GO" id="GO:0005788">
    <property type="term" value="C:endoplasmic reticulum lumen"/>
    <property type="evidence" value="ECO:0007669"/>
    <property type="project" value="UniProtKB-SubCell"/>
</dbReference>
<sequence length="1247" mass="142429">MVLFRLRIVFLLLTVLHITQAFNEGIGKRWLSASLVDYDALSTDQWMQLYRKITLSDEEEDEEDEDDDEGIEESISSASAEKVQQVEGLSGAISKYVQIAPIDDEFKETCFVLNGKIYSKSDDSFYFKTSELDAQALVPDFDVLKDREIAIGTNASAPIVVLYGCETDLEFADFNRNLYNEAKFGKIRMTWRPTCIIGDTPEYALSATLSDKNWDQKANVHLVIDDSDLKIKDPVKLKYLDQKELEDLDMKFTALLLEKFNEDHDFDSFFEYFKSLSYNFPAVAPVIASKDNIDTTPAKNIVKDFNKRKISHELLGLYINGQQWRLSELDETTLPAILAKEWSRVNDLKEKLSKFPGAELENFLKYFTVGYSYTAYFDKNRYDFYRTPGFSEAVVFFNNFEKDELYKDLPEDNMAFLEPSDFEPIPSIKQNWNELIFFINFDDMTQFKDDGAVGSLLQAIDQMETGYPIRLGLIPFSSSGSNSVVDMIYKLKSESDKPLQSIIDYLRTLIGHSEKIQPQTKHKGSAYDEYLERFKIADTCIAMNGVLLPFQAKAWKIHTSRILSADIEYLKSELQALGDSSNLSVRQLLHHRSLTLKNPVYIPNRMLDETFTRVNNRALHVLGSRTIIFSDPNQKTSPIHTITLVDDFNSYSAVQKIRALLRNNHKSVSFRLVHVGDLSKSWDNFKMEFSTGKLSGKIASKTTVNFIVDPFLNVLSSWLPDISIKALRKPFAVINGKFFNTDDDLYSVELWHNILVHHSSRTLDVLKTLHHIGALDENIMNPSAIEELTAAVIKYVHHGYLVLNNGIPYTTESSMPRVSLSELEEYTITSRSDQSVINVTLLLDPVEERTQRLLYLSSLLKDLPFVKTEVALVPTANLTLNPVHRFYNASTGISDNGFLSEFDYPHNINPDDKSIIIEAHVFDEGDDVSIDIIDGLAGVCLQLMDNAGNVIDKGLSMKSFGYVQLSLPSLQKGLKLENCDSSYEITALSTMAEANYIEVESFDVDNSLPTQIHVKVRKTTAEIMNEKDDRVNVMVVVHDGQESVAVKRIERVKKEIGDKAKFYILAQRPKLIVREMPASVDYHLLTYTWPLWLRPQRFSAKELEAKSILLLDTMVPKNVDYLVVLSLTDDSSDTIPWNDIASFSDAVFYLKPAKTKEGSYWNFGYWKKYLQKYDLPFYDLSSSYIINMKKWREIDAGTSLRLHYHLLSKSFISLNNFRADLVNSIQLKVPIAPLEEHTDELFEQDEL</sequence>
<keyword evidence="11" id="KW-1185">Reference proteome</keyword>
<dbReference type="InterPro" id="IPR040694">
    <property type="entry name" value="UGGT_TRXL_2"/>
</dbReference>
<keyword evidence="3" id="KW-0256">Endoplasmic reticulum</keyword>
<comment type="subcellular location">
    <subcellularLocation>
        <location evidence="1">Endoplasmic reticulum lumen</location>
    </subcellularLocation>
</comment>
<name>Q6CLK0_KLULA</name>
<reference evidence="10 11" key="1">
    <citation type="journal article" date="2004" name="Nature">
        <title>Genome evolution in yeasts.</title>
        <authorList>
            <consortium name="Genolevures"/>
            <person name="Dujon B."/>
            <person name="Sherman D."/>
            <person name="Fischer G."/>
            <person name="Durrens P."/>
            <person name="Casaregola S."/>
            <person name="Lafontaine I."/>
            <person name="de Montigny J."/>
            <person name="Marck C."/>
            <person name="Neuveglise C."/>
            <person name="Talla E."/>
            <person name="Goffard N."/>
            <person name="Frangeul L."/>
            <person name="Aigle M."/>
            <person name="Anthouard V."/>
            <person name="Babour A."/>
            <person name="Barbe V."/>
            <person name="Barnay S."/>
            <person name="Blanchin S."/>
            <person name="Beckerich J.M."/>
            <person name="Beyne E."/>
            <person name="Bleykasten C."/>
            <person name="Boisrame A."/>
            <person name="Boyer J."/>
            <person name="Cattolico L."/>
            <person name="Confanioleri F."/>
            <person name="de Daruvar A."/>
            <person name="Despons L."/>
            <person name="Fabre E."/>
            <person name="Fairhead C."/>
            <person name="Ferry-Dumazet H."/>
            <person name="Groppi A."/>
            <person name="Hantraye F."/>
            <person name="Hennequin C."/>
            <person name="Jauniaux N."/>
            <person name="Joyet P."/>
            <person name="Kachouri R."/>
            <person name="Kerrest A."/>
            <person name="Koszul R."/>
            <person name="Lemaire M."/>
            <person name="Lesur I."/>
            <person name="Ma L."/>
            <person name="Muller H."/>
            <person name="Nicaud J.M."/>
            <person name="Nikolski M."/>
            <person name="Oztas S."/>
            <person name="Ozier-Kalogeropoulos O."/>
            <person name="Pellenz S."/>
            <person name="Potier S."/>
            <person name="Richard G.F."/>
            <person name="Straub M.L."/>
            <person name="Suleau A."/>
            <person name="Swennene D."/>
            <person name="Tekaia F."/>
            <person name="Wesolowski-Louvel M."/>
            <person name="Westhof E."/>
            <person name="Wirth B."/>
            <person name="Zeniou-Meyer M."/>
            <person name="Zivanovic I."/>
            <person name="Bolotin-Fukuhara M."/>
            <person name="Thierry A."/>
            <person name="Bouchier C."/>
            <person name="Caudron B."/>
            <person name="Scarpelli C."/>
            <person name="Gaillardin C."/>
            <person name="Weissenbach J."/>
            <person name="Wincker P."/>
            <person name="Souciet J.L."/>
        </authorList>
    </citation>
    <scope>NUCLEOTIDE SEQUENCE [LARGE SCALE GENOMIC DNA]</scope>
    <source>
        <strain evidence="11">ATCC 8585 / CBS 2359 / DSM 70799 / NBRC 1267 / NRRL Y-1140 / WM37</strain>
    </source>
</reference>
<evidence type="ECO:0000313" key="10">
    <source>
        <dbReference type="EMBL" id="CAG97896.1"/>
    </source>
</evidence>
<evidence type="ECO:0000256" key="5">
    <source>
        <dbReference type="SAM" id="MobiDB-lite"/>
    </source>
</evidence>
<dbReference type="PANTHER" id="PTHR11226:SF0">
    <property type="entry name" value="UDP-GLUCOSE:GLYCOPROTEIN GLUCOSYLTRANSFERASE"/>
    <property type="match status" value="1"/>
</dbReference>
<feature type="domain" description="Glucosyltransferase 24 catalytic" evidence="9">
    <location>
        <begin position="1078"/>
        <end position="1236"/>
    </location>
</feature>